<gene>
    <name evidence="1" type="ORF">HMPREF1860_01515</name>
</gene>
<reference evidence="1 2" key="1">
    <citation type="submission" date="2016-01" db="EMBL/GenBank/DDBJ databases">
        <authorList>
            <person name="Oliw E.H."/>
        </authorList>
    </citation>
    <scope>NUCLEOTIDE SEQUENCE [LARGE SCALE GENOMIC DNA]</scope>
    <source>
        <strain evidence="1 2">DNF00307</strain>
    </source>
</reference>
<dbReference type="EMBL" id="LSDL01000076">
    <property type="protein sequence ID" value="KXB77226.1"/>
    <property type="molecule type" value="Genomic_DNA"/>
</dbReference>
<accession>A0A134BBB6</accession>
<protein>
    <submittedName>
        <fullName evidence="1">Uncharacterized protein</fullName>
    </submittedName>
</protein>
<proteinExistence type="predicted"/>
<sequence length="749" mass="86143">MFVVSACSEAVISSNENGHDLTLPTKTTSITIDESTAGAEMPTVAALPSDDATEGTRAAVTMDENFNLLGNDPQEFETDAYIIKEDNDMNDNGKRHIAYLKIQWKQVKKVNGGFQLSTYYPEIKLEWPNNNEIAIEKESDGSSKWYICGIIGGTMERVFNDSVPLSVEFYQDTKKLNELVSIKGKNYRKFNIPFVAEWKKLEIKGKNKIAFSGLQFKPQGVVFHIKIKRNDKLITNPEDYKYMFASTALTGNIFYILNDWDLPNQNSNVHILNDQKKFNKVADYWKWYFTKDERNLGGRENGSDKEMAYQCKLEGEHKKGVDYDEFWVWGMPIEHGKREFNGDGYMEHNTSITSYHGGFALGWTDSNFKTVKRGEFLVANNPYGQITDEWNQPIVDWSKYMGKVINVNLKVKRPGSKKYKWCVPLERFAKSNLSAANPSGFTNDLSSGTGKGLFYQRNKPGFPYSFQSIMSSGQHPQGYHMPSIYELTAAFPYFQLRLRDNWNDKDKTDMSGKLLSFDEKTANGNPKPYYGLEYLRLFGDEYDESNFINFNSIYKRVRNNGRDVIYAIRFIYNSSKNNNKAKATEVGNRYRCAYRYVISANGMNDDGKGHRLSVTARWLGNVPISIEDVATETFWEYNRSMDVIRIFNVENNSNQDVLETFLTRTKICPNTNKHFGVDNDTYGKEDWAGSFYRRAFTKNGFERKWNIGSNDQGAVRCIANWNLDENADNAPRKQKIKGHDEKYYEFAPK</sequence>
<evidence type="ECO:0000313" key="2">
    <source>
        <dbReference type="Proteomes" id="UP000070531"/>
    </source>
</evidence>
<organism evidence="1">
    <name type="scientific">Prevotella amnii</name>
    <dbReference type="NCBI Taxonomy" id="419005"/>
    <lineage>
        <taxon>Bacteria</taxon>
        <taxon>Pseudomonadati</taxon>
        <taxon>Bacteroidota</taxon>
        <taxon>Bacteroidia</taxon>
        <taxon>Bacteroidales</taxon>
        <taxon>Prevotellaceae</taxon>
        <taxon>Prevotella</taxon>
    </lineage>
</organism>
<name>A0A134BBB6_9BACT</name>
<dbReference type="AlphaFoldDB" id="A0A134BBB6"/>
<dbReference type="PATRIC" id="fig|419005.5.peg.1518"/>
<dbReference type="Proteomes" id="UP000070531">
    <property type="component" value="Unassembled WGS sequence"/>
</dbReference>
<comment type="caution">
    <text evidence="1">The sequence shown here is derived from an EMBL/GenBank/DDBJ whole genome shotgun (WGS) entry which is preliminary data.</text>
</comment>
<evidence type="ECO:0000313" key="1">
    <source>
        <dbReference type="EMBL" id="KXB77226.1"/>
    </source>
</evidence>